<keyword evidence="5" id="KW-0804">Transcription</keyword>
<evidence type="ECO:0000256" key="1">
    <source>
        <dbReference type="ARBA" id="ARBA00004123"/>
    </source>
</evidence>
<dbReference type="GO" id="GO:0001006">
    <property type="term" value="F:RNA polymerase III type 3 promoter sequence-specific DNA binding"/>
    <property type="evidence" value="ECO:0007669"/>
    <property type="project" value="TreeGrafter"/>
</dbReference>
<accession>A0A9P3PLG5</accession>
<sequence length="378" mass="41565">MNATLESLFGPPSDPIDIPAFIRTAAELDTTDSGPDPALADECSVADLRDSLFDTWNNPTLSAYLSKDNEHNVTSLYSTTKSAKPKRRVNLPDPDTLPSEVIALQKQLDSVNLTSWKLNYDVASFIRPSKNSDQNALAQVKPAPEPSVRLSDELCAIITVTVHTRSTWSSGYVNRSSQHALLSSQSLGDLVRVIRCVSDEIAEEDSMDTREPESRPPTGAEGCVICIENVAYGDGLTDNDYAQKLMRHLQSVSKDAPPLTVAPTTIYETRLSSLPLRINQPYWLLHQGNCEHFVVVDQIRLQHPSDVTTGYPLTLQITPALLDLCRACSKVPASLSVVGDIRLGESPCLLCASCWRHMGDPDDPNIIVKQLPRYELGR</sequence>
<keyword evidence="4" id="KW-0238">DNA-binding</keyword>
<dbReference type="PANTHER" id="PTHR13421:SF16">
    <property type="entry name" value="SNRNA-ACTIVATING PROTEIN COMPLEX SUBUNIT 3"/>
    <property type="match status" value="1"/>
</dbReference>
<keyword evidence="3" id="KW-0805">Transcription regulation</keyword>
<dbReference type="GO" id="GO:0042796">
    <property type="term" value="P:snRNA transcription by RNA polymerase III"/>
    <property type="evidence" value="ECO:0007669"/>
    <property type="project" value="TreeGrafter"/>
</dbReference>
<dbReference type="GO" id="GO:0003681">
    <property type="term" value="F:bent DNA binding"/>
    <property type="evidence" value="ECO:0007669"/>
    <property type="project" value="TreeGrafter"/>
</dbReference>
<organism evidence="7 8">
    <name type="scientific">Lyophyllum shimeji</name>
    <name type="common">Hon-shimeji</name>
    <name type="synonym">Tricholoma shimeji</name>
    <dbReference type="NCBI Taxonomy" id="47721"/>
    <lineage>
        <taxon>Eukaryota</taxon>
        <taxon>Fungi</taxon>
        <taxon>Dikarya</taxon>
        <taxon>Basidiomycota</taxon>
        <taxon>Agaricomycotina</taxon>
        <taxon>Agaricomycetes</taxon>
        <taxon>Agaricomycetidae</taxon>
        <taxon>Agaricales</taxon>
        <taxon>Tricholomatineae</taxon>
        <taxon>Lyophyllaceae</taxon>
        <taxon>Lyophyllum</taxon>
    </lineage>
</organism>
<evidence type="ECO:0000256" key="6">
    <source>
        <dbReference type="ARBA" id="ARBA00023242"/>
    </source>
</evidence>
<dbReference type="GO" id="GO:0042795">
    <property type="term" value="P:snRNA transcription by RNA polymerase II"/>
    <property type="evidence" value="ECO:0007669"/>
    <property type="project" value="TreeGrafter"/>
</dbReference>
<dbReference type="GO" id="GO:0019185">
    <property type="term" value="C:snRNA-activating protein complex"/>
    <property type="evidence" value="ECO:0007669"/>
    <property type="project" value="TreeGrafter"/>
</dbReference>
<gene>
    <name evidence="7" type="ORF">LshimejAT787_0406590</name>
</gene>
<dbReference type="InterPro" id="IPR022042">
    <property type="entry name" value="snRNA-activating_su3"/>
</dbReference>
<dbReference type="EMBL" id="BRPK01000004">
    <property type="protein sequence ID" value="GLB37608.1"/>
    <property type="molecule type" value="Genomic_DNA"/>
</dbReference>
<name>A0A9P3PLG5_LYOSH</name>
<reference evidence="7" key="1">
    <citation type="submission" date="2022-07" db="EMBL/GenBank/DDBJ databases">
        <title>The genome of Lyophyllum shimeji provides insight into the initial evolution of ectomycorrhizal fungal genome.</title>
        <authorList>
            <person name="Kobayashi Y."/>
            <person name="Shibata T."/>
            <person name="Hirakawa H."/>
            <person name="Shigenobu S."/>
            <person name="Nishiyama T."/>
            <person name="Yamada A."/>
            <person name="Hasebe M."/>
            <person name="Kawaguchi M."/>
        </authorList>
    </citation>
    <scope>NUCLEOTIDE SEQUENCE</scope>
    <source>
        <strain evidence="7">AT787</strain>
    </source>
</reference>
<dbReference type="AlphaFoldDB" id="A0A9P3PLG5"/>
<keyword evidence="8" id="KW-1185">Reference proteome</keyword>
<dbReference type="PANTHER" id="PTHR13421">
    <property type="entry name" value="SNRNA-ACTIVATING PROTEIN COMPLEX SUBUNIT 3"/>
    <property type="match status" value="1"/>
</dbReference>
<comment type="caution">
    <text evidence="7">The sequence shown here is derived from an EMBL/GenBank/DDBJ whole genome shotgun (WGS) entry which is preliminary data.</text>
</comment>
<protein>
    <submittedName>
        <fullName evidence="7">snRNA-activating protein of 50kDa MW C terminal</fullName>
    </submittedName>
</protein>
<evidence type="ECO:0000256" key="4">
    <source>
        <dbReference type="ARBA" id="ARBA00023125"/>
    </source>
</evidence>
<proteinExistence type="inferred from homology"/>
<dbReference type="GO" id="GO:0000978">
    <property type="term" value="F:RNA polymerase II cis-regulatory region sequence-specific DNA binding"/>
    <property type="evidence" value="ECO:0007669"/>
    <property type="project" value="TreeGrafter"/>
</dbReference>
<evidence type="ECO:0000256" key="3">
    <source>
        <dbReference type="ARBA" id="ARBA00023015"/>
    </source>
</evidence>
<dbReference type="Pfam" id="PF12251">
    <property type="entry name" value="SNAPC3"/>
    <property type="match status" value="1"/>
</dbReference>
<evidence type="ECO:0000313" key="8">
    <source>
        <dbReference type="Proteomes" id="UP001063166"/>
    </source>
</evidence>
<evidence type="ECO:0000256" key="2">
    <source>
        <dbReference type="ARBA" id="ARBA00010410"/>
    </source>
</evidence>
<keyword evidence="6" id="KW-0539">Nucleus</keyword>
<dbReference type="GO" id="GO:0005634">
    <property type="term" value="C:nucleus"/>
    <property type="evidence" value="ECO:0007669"/>
    <property type="project" value="UniProtKB-SubCell"/>
</dbReference>
<dbReference type="Proteomes" id="UP001063166">
    <property type="component" value="Unassembled WGS sequence"/>
</dbReference>
<comment type="subcellular location">
    <subcellularLocation>
        <location evidence="1">Nucleus</location>
    </subcellularLocation>
</comment>
<comment type="similarity">
    <text evidence="2">Belongs to the SNAPC3/SRD2 family.</text>
</comment>
<dbReference type="OrthoDB" id="3437960at2759"/>
<evidence type="ECO:0000313" key="7">
    <source>
        <dbReference type="EMBL" id="GLB37608.1"/>
    </source>
</evidence>
<evidence type="ECO:0000256" key="5">
    <source>
        <dbReference type="ARBA" id="ARBA00023163"/>
    </source>
</evidence>
<dbReference type="GO" id="GO:0001046">
    <property type="term" value="F:core promoter sequence-specific DNA binding"/>
    <property type="evidence" value="ECO:0007669"/>
    <property type="project" value="TreeGrafter"/>
</dbReference>